<dbReference type="Gene3D" id="1.10.260.160">
    <property type="match status" value="1"/>
</dbReference>
<keyword evidence="1" id="KW-0378">Hydrolase</keyword>
<dbReference type="PANTHER" id="PTHR34853">
    <property type="match status" value="1"/>
</dbReference>
<proteinExistence type="predicted"/>
<organism evidence="1">
    <name type="scientific">Leucothrix mucor</name>
    <dbReference type="NCBI Taxonomy" id="45248"/>
    <lineage>
        <taxon>Bacteria</taxon>
        <taxon>Pseudomonadati</taxon>
        <taxon>Pseudomonadota</taxon>
        <taxon>Gammaproteobacteria</taxon>
        <taxon>Thiotrichales</taxon>
        <taxon>Thiotrichaceae</taxon>
        <taxon>Leucothrix</taxon>
    </lineage>
</organism>
<dbReference type="PANTHER" id="PTHR34853:SF1">
    <property type="entry name" value="LIPASE 5"/>
    <property type="match status" value="1"/>
</dbReference>
<name>A0A7V2WW31_LEUMU</name>
<protein>
    <submittedName>
        <fullName evidence="1">Alpha/beta hydrolase</fullName>
    </submittedName>
</protein>
<dbReference type="Gene3D" id="3.40.50.1820">
    <property type="entry name" value="alpha/beta hydrolase"/>
    <property type="match status" value="1"/>
</dbReference>
<dbReference type="InterPro" id="IPR005152">
    <property type="entry name" value="Lipase_secreted"/>
</dbReference>
<dbReference type="Pfam" id="PF03583">
    <property type="entry name" value="LIP"/>
    <property type="match status" value="1"/>
</dbReference>
<dbReference type="SUPFAM" id="SSF53474">
    <property type="entry name" value="alpha/beta-Hydrolases"/>
    <property type="match status" value="1"/>
</dbReference>
<dbReference type="AlphaFoldDB" id="A0A7V2WW31"/>
<reference evidence="1" key="1">
    <citation type="journal article" date="2020" name="mSystems">
        <title>Genome- and Community-Level Interaction Insights into Carbon Utilization and Element Cycling Functions of Hydrothermarchaeota in Hydrothermal Sediment.</title>
        <authorList>
            <person name="Zhou Z."/>
            <person name="Liu Y."/>
            <person name="Xu W."/>
            <person name="Pan J."/>
            <person name="Luo Z.H."/>
            <person name="Li M."/>
        </authorList>
    </citation>
    <scope>NUCLEOTIDE SEQUENCE [LARGE SCALE GENOMIC DNA]</scope>
    <source>
        <strain evidence="1">HyVt-493</strain>
    </source>
</reference>
<gene>
    <name evidence="1" type="ORF">ENJ51_11730</name>
</gene>
<evidence type="ECO:0000313" key="1">
    <source>
        <dbReference type="EMBL" id="HFC93469.1"/>
    </source>
</evidence>
<accession>A0A7V2WW31</accession>
<dbReference type="InterPro" id="IPR029058">
    <property type="entry name" value="AB_hydrolase_fold"/>
</dbReference>
<comment type="caution">
    <text evidence="1">The sequence shown here is derived from an EMBL/GenBank/DDBJ whole genome shotgun (WGS) entry which is preliminary data.</text>
</comment>
<dbReference type="GO" id="GO:0004806">
    <property type="term" value="F:triacylglycerol lipase activity"/>
    <property type="evidence" value="ECO:0007669"/>
    <property type="project" value="InterPro"/>
</dbReference>
<sequence length="403" mass="44831">MRYLYQWLLPVLLLIFMTACGGSSSKIIPTKAGDLISVSKLSTRTMGEIKTGLGGLTALGDLRYDVDTYKVIYKTTDTKGVLINVSGLLTVPKKDAGVTSPRLSLHHGTILENKEAPSFNHQAFSTAVIAASLGYIVTEADYIGYGESADRIHPHTQKETLSGAAIDLLRASKTWLMQQNIAQNKQLFLGGYSEGGYATLAVQKRIQESLSEEFTVTASVPAESAYNITATSQLQPDDRVYSFLFYAYIMKSYDETYELNLLPEMIRDSYFNVVNSYFDAIHSAKKISALLPPLNSSADDFFKRDFLQRYNNGKISKLSERFAENDLHDWIPTAPTRFFHGQDDRIVPFKPVEKLVQDMQNKGAPDVKLIKCYAGGASTTHSNCFVPAMLYSISFFVQYATDL</sequence>
<dbReference type="EMBL" id="DRMS01000443">
    <property type="protein sequence ID" value="HFC93469.1"/>
    <property type="molecule type" value="Genomic_DNA"/>
</dbReference>
<dbReference type="PROSITE" id="PS51257">
    <property type="entry name" value="PROKAR_LIPOPROTEIN"/>
    <property type="match status" value="1"/>
</dbReference>
<dbReference type="GO" id="GO:0016042">
    <property type="term" value="P:lipid catabolic process"/>
    <property type="evidence" value="ECO:0007669"/>
    <property type="project" value="InterPro"/>
</dbReference>
<dbReference type="Proteomes" id="UP000885750">
    <property type="component" value="Unassembled WGS sequence"/>
</dbReference>